<reference evidence="2" key="2">
    <citation type="submission" date="2017-10" db="EMBL/GenBank/DDBJ databases">
        <title>Ladona fulva Genome sequencing and assembly.</title>
        <authorList>
            <person name="Murali S."/>
            <person name="Richards S."/>
            <person name="Bandaranaike D."/>
            <person name="Bellair M."/>
            <person name="Blankenburg K."/>
            <person name="Chao H."/>
            <person name="Dinh H."/>
            <person name="Doddapaneni H."/>
            <person name="Dugan-Rocha S."/>
            <person name="Elkadiri S."/>
            <person name="Gnanaolivu R."/>
            <person name="Hernandez B."/>
            <person name="Skinner E."/>
            <person name="Javaid M."/>
            <person name="Lee S."/>
            <person name="Li M."/>
            <person name="Ming W."/>
            <person name="Munidasa M."/>
            <person name="Muniz J."/>
            <person name="Nguyen L."/>
            <person name="Hughes D."/>
            <person name="Osuji N."/>
            <person name="Pu L.-L."/>
            <person name="Puazo M."/>
            <person name="Qu C."/>
            <person name="Quiroz J."/>
            <person name="Raj R."/>
            <person name="Weissenberger G."/>
            <person name="Xin Y."/>
            <person name="Zou X."/>
            <person name="Han Y."/>
            <person name="Worley K."/>
            <person name="Muzny D."/>
            <person name="Gibbs R."/>
        </authorList>
    </citation>
    <scope>NUCLEOTIDE SEQUENCE</scope>
    <source>
        <strain evidence="2">Sampled in the wild</strain>
    </source>
</reference>
<accession>A0A8K0KA05</accession>
<organism evidence="2 3">
    <name type="scientific">Ladona fulva</name>
    <name type="common">Scarce chaser dragonfly</name>
    <name type="synonym">Libellula fulva</name>
    <dbReference type="NCBI Taxonomy" id="123851"/>
    <lineage>
        <taxon>Eukaryota</taxon>
        <taxon>Metazoa</taxon>
        <taxon>Ecdysozoa</taxon>
        <taxon>Arthropoda</taxon>
        <taxon>Hexapoda</taxon>
        <taxon>Insecta</taxon>
        <taxon>Pterygota</taxon>
        <taxon>Palaeoptera</taxon>
        <taxon>Odonata</taxon>
        <taxon>Epiprocta</taxon>
        <taxon>Anisoptera</taxon>
        <taxon>Libelluloidea</taxon>
        <taxon>Libellulidae</taxon>
        <taxon>Ladona</taxon>
    </lineage>
</organism>
<comment type="caution">
    <text evidence="2">The sequence shown here is derived from an EMBL/GenBank/DDBJ whole genome shotgun (WGS) entry which is preliminary data.</text>
</comment>
<dbReference type="EMBL" id="KZ308482">
    <property type="protein sequence ID" value="KAG8230381.1"/>
    <property type="molecule type" value="Genomic_DNA"/>
</dbReference>
<keyword evidence="3" id="KW-1185">Reference proteome</keyword>
<feature type="domain" description="Mon2 C-terminal" evidence="1">
    <location>
        <begin position="173"/>
        <end position="218"/>
    </location>
</feature>
<evidence type="ECO:0000259" key="1">
    <source>
        <dbReference type="Pfam" id="PF16206"/>
    </source>
</evidence>
<name>A0A8K0KA05_LADFU</name>
<dbReference type="Pfam" id="PF16206">
    <property type="entry name" value="Mon2_C"/>
    <property type="match status" value="2"/>
</dbReference>
<gene>
    <name evidence="2" type="ORF">J437_LFUL014167</name>
</gene>
<dbReference type="OrthoDB" id="294853at2759"/>
<dbReference type="InterPro" id="IPR032817">
    <property type="entry name" value="Mon2_C"/>
</dbReference>
<feature type="domain" description="Mon2 C-terminal" evidence="1">
    <location>
        <begin position="5"/>
        <end position="168"/>
    </location>
</feature>
<reference evidence="2" key="1">
    <citation type="submission" date="2013-04" db="EMBL/GenBank/DDBJ databases">
        <authorList>
            <person name="Qu J."/>
            <person name="Murali S.C."/>
            <person name="Bandaranaike D."/>
            <person name="Bellair M."/>
            <person name="Blankenburg K."/>
            <person name="Chao H."/>
            <person name="Dinh H."/>
            <person name="Doddapaneni H."/>
            <person name="Downs B."/>
            <person name="Dugan-Rocha S."/>
            <person name="Elkadiri S."/>
            <person name="Gnanaolivu R.D."/>
            <person name="Hernandez B."/>
            <person name="Javaid M."/>
            <person name="Jayaseelan J.C."/>
            <person name="Lee S."/>
            <person name="Li M."/>
            <person name="Ming W."/>
            <person name="Munidasa M."/>
            <person name="Muniz J."/>
            <person name="Nguyen L."/>
            <person name="Ongeri F."/>
            <person name="Osuji N."/>
            <person name="Pu L.-L."/>
            <person name="Puazo M."/>
            <person name="Qu C."/>
            <person name="Quiroz J."/>
            <person name="Raj R."/>
            <person name="Weissenberger G."/>
            <person name="Xin Y."/>
            <person name="Zou X."/>
            <person name="Han Y."/>
            <person name="Richards S."/>
            <person name="Worley K."/>
            <person name="Muzny D."/>
            <person name="Gibbs R."/>
        </authorList>
    </citation>
    <scope>NUCLEOTIDE SEQUENCE</scope>
    <source>
        <strain evidence="2">Sampled in the wild</strain>
    </source>
</reference>
<protein>
    <recommendedName>
        <fullName evidence="1">Mon2 C-terminal domain-containing protein</fullName>
    </recommendedName>
</protein>
<evidence type="ECO:0000313" key="2">
    <source>
        <dbReference type="EMBL" id="KAG8230381.1"/>
    </source>
</evidence>
<dbReference type="AlphaFoldDB" id="A0A8K0KA05"/>
<dbReference type="Proteomes" id="UP000792457">
    <property type="component" value="Unassembled WGS sequence"/>
</dbReference>
<proteinExistence type="predicted"/>
<sequence length="224" mass="24700">MLPLQAEWVTMNYVPFGEKSLNMTVSLYQKTAQEPAVIEGGILKEIIETLHIPLGMKYSCPSPSTWKLAVNSLLTVLLTGLPLARKQPEHFKAMWPELASTLDHFLFPNSPPVDRIPEDIRADEGIDCKVIELLRDEVMPHSSAIPKDFVLQVIVLLNKGSIHSASASRSSGLVDRSAWEQLIGLYPYLVDCTATASPQVSNSLREALLQYSDLLQPPGLPNGV</sequence>
<evidence type="ECO:0000313" key="3">
    <source>
        <dbReference type="Proteomes" id="UP000792457"/>
    </source>
</evidence>